<dbReference type="InterPro" id="IPR036291">
    <property type="entry name" value="NAD(P)-bd_dom_sf"/>
</dbReference>
<dbReference type="GO" id="GO:0016616">
    <property type="term" value="F:oxidoreductase activity, acting on the CH-OH group of donors, NAD or NADP as acceptor"/>
    <property type="evidence" value="ECO:0007669"/>
    <property type="project" value="TreeGrafter"/>
</dbReference>
<dbReference type="EMBL" id="JAANBB010000007">
    <property type="protein sequence ID" value="KAF7557081.1"/>
    <property type="molecule type" value="Genomic_DNA"/>
</dbReference>
<keyword evidence="6" id="KW-1185">Reference proteome</keyword>
<evidence type="ECO:0000256" key="4">
    <source>
        <dbReference type="RuleBase" id="RU000363"/>
    </source>
</evidence>
<evidence type="ECO:0000256" key="1">
    <source>
        <dbReference type="ARBA" id="ARBA00006484"/>
    </source>
</evidence>
<dbReference type="OrthoDB" id="10253736at2759"/>
<name>A0A9P5LFS9_9HYPO</name>
<dbReference type="AlphaFoldDB" id="A0A9P5LFS9"/>
<evidence type="ECO:0000256" key="3">
    <source>
        <dbReference type="ARBA" id="ARBA00023002"/>
    </source>
</evidence>
<dbReference type="Gene3D" id="3.40.50.720">
    <property type="entry name" value="NAD(P)-binding Rossmann-like Domain"/>
    <property type="match status" value="1"/>
</dbReference>
<dbReference type="InterPro" id="IPR020904">
    <property type="entry name" value="Sc_DH/Rdtase_CS"/>
</dbReference>
<sequence>MIEPKGNLNPSVIFYKVDITDPSAVASVAKRIRTEHGDPTVLINNAGIGNSEPLLKLTEPKIRKVFDVNIIAPIVLVQEFLPSMVRQNHGHIVNIASMASFIAQASNVDYCCTKSAMLSFHEGLAQELRLIYKSPQVRTRTPLIEKLTTGGKLKDPSLSPDEVAIRVVDALYSGYGAQMVIPENLGWTSLIRGLPGWMQESLRDTVSIGLLKSLGQYE</sequence>
<evidence type="ECO:0000313" key="6">
    <source>
        <dbReference type="Proteomes" id="UP000722485"/>
    </source>
</evidence>
<organism evidence="5 6">
    <name type="scientific">Cylindrodendrum hubeiense</name>
    <dbReference type="NCBI Taxonomy" id="595255"/>
    <lineage>
        <taxon>Eukaryota</taxon>
        <taxon>Fungi</taxon>
        <taxon>Dikarya</taxon>
        <taxon>Ascomycota</taxon>
        <taxon>Pezizomycotina</taxon>
        <taxon>Sordariomycetes</taxon>
        <taxon>Hypocreomycetidae</taxon>
        <taxon>Hypocreales</taxon>
        <taxon>Nectriaceae</taxon>
        <taxon>Cylindrodendrum</taxon>
    </lineage>
</organism>
<dbReference type="Proteomes" id="UP000722485">
    <property type="component" value="Unassembled WGS sequence"/>
</dbReference>
<keyword evidence="2" id="KW-0521">NADP</keyword>
<dbReference type="PANTHER" id="PTHR24322:SF736">
    <property type="entry name" value="RETINOL DEHYDROGENASE 10"/>
    <property type="match status" value="1"/>
</dbReference>
<dbReference type="PROSITE" id="PS00061">
    <property type="entry name" value="ADH_SHORT"/>
    <property type="match status" value="1"/>
</dbReference>
<proteinExistence type="inferred from homology"/>
<dbReference type="PRINTS" id="PR00081">
    <property type="entry name" value="GDHRDH"/>
</dbReference>
<dbReference type="Pfam" id="PF00106">
    <property type="entry name" value="adh_short"/>
    <property type="match status" value="1"/>
</dbReference>
<comment type="similarity">
    <text evidence="1 4">Belongs to the short-chain dehydrogenases/reductases (SDR) family.</text>
</comment>
<comment type="caution">
    <text evidence="5">The sequence shown here is derived from an EMBL/GenBank/DDBJ whole genome shotgun (WGS) entry which is preliminary data.</text>
</comment>
<evidence type="ECO:0000313" key="5">
    <source>
        <dbReference type="EMBL" id="KAF7557081.1"/>
    </source>
</evidence>
<dbReference type="SUPFAM" id="SSF51735">
    <property type="entry name" value="NAD(P)-binding Rossmann-fold domains"/>
    <property type="match status" value="1"/>
</dbReference>
<dbReference type="InterPro" id="IPR002347">
    <property type="entry name" value="SDR_fam"/>
</dbReference>
<dbReference type="PRINTS" id="PR00080">
    <property type="entry name" value="SDRFAMILY"/>
</dbReference>
<reference evidence="5" key="1">
    <citation type="submission" date="2020-03" db="EMBL/GenBank/DDBJ databases">
        <title>Draft Genome Sequence of Cylindrodendrum hubeiense.</title>
        <authorList>
            <person name="Buettner E."/>
            <person name="Kellner H."/>
        </authorList>
    </citation>
    <scope>NUCLEOTIDE SEQUENCE</scope>
    <source>
        <strain evidence="5">IHI 201604</strain>
    </source>
</reference>
<gene>
    <name evidence="5" type="ORF">G7Z17_g901</name>
</gene>
<keyword evidence="3" id="KW-0560">Oxidoreductase</keyword>
<dbReference type="PANTHER" id="PTHR24322">
    <property type="entry name" value="PKSB"/>
    <property type="match status" value="1"/>
</dbReference>
<evidence type="ECO:0000256" key="2">
    <source>
        <dbReference type="ARBA" id="ARBA00022857"/>
    </source>
</evidence>
<protein>
    <submittedName>
        <fullName evidence="5">Uncharacterized protein</fullName>
    </submittedName>
</protein>
<accession>A0A9P5LFS9</accession>